<keyword evidence="1" id="KW-0812">Transmembrane</keyword>
<name>A0A1F6BEE6_9BACT</name>
<gene>
    <name evidence="2" type="ORF">A2363_02495</name>
</gene>
<evidence type="ECO:0000256" key="1">
    <source>
        <dbReference type="SAM" id="Phobius"/>
    </source>
</evidence>
<accession>A0A1F6BEE6</accession>
<keyword evidence="1" id="KW-1133">Transmembrane helix</keyword>
<protein>
    <submittedName>
        <fullName evidence="2">Uncharacterized protein</fullName>
    </submittedName>
</protein>
<dbReference type="Proteomes" id="UP000176186">
    <property type="component" value="Unassembled WGS sequence"/>
</dbReference>
<feature type="transmembrane region" description="Helical" evidence="1">
    <location>
        <begin position="6"/>
        <end position="24"/>
    </location>
</feature>
<evidence type="ECO:0000313" key="3">
    <source>
        <dbReference type="Proteomes" id="UP000176186"/>
    </source>
</evidence>
<dbReference type="STRING" id="1798401.A2363_02495"/>
<reference evidence="2 3" key="1">
    <citation type="journal article" date="2016" name="Nat. Commun.">
        <title>Thousands of microbial genomes shed light on interconnected biogeochemical processes in an aquifer system.</title>
        <authorList>
            <person name="Anantharaman K."/>
            <person name="Brown C.T."/>
            <person name="Hug L.A."/>
            <person name="Sharon I."/>
            <person name="Castelle C.J."/>
            <person name="Probst A.J."/>
            <person name="Thomas B.C."/>
            <person name="Singh A."/>
            <person name="Wilkins M.J."/>
            <person name="Karaoz U."/>
            <person name="Brodie E.L."/>
            <person name="Williams K.H."/>
            <person name="Hubbard S.S."/>
            <person name="Banfield J.F."/>
        </authorList>
    </citation>
    <scope>NUCLEOTIDE SEQUENCE [LARGE SCALE GENOMIC DNA]</scope>
</reference>
<organism evidence="2 3">
    <name type="scientific">Candidatus Gottesmanbacteria bacterium RIFOXYB1_FULL_47_11</name>
    <dbReference type="NCBI Taxonomy" id="1798401"/>
    <lineage>
        <taxon>Bacteria</taxon>
        <taxon>Candidatus Gottesmaniibacteriota</taxon>
    </lineage>
</organism>
<keyword evidence="1" id="KW-0472">Membrane</keyword>
<comment type="caution">
    <text evidence="2">The sequence shown here is derived from an EMBL/GenBank/DDBJ whole genome shotgun (WGS) entry which is preliminary data.</text>
</comment>
<proteinExistence type="predicted"/>
<dbReference type="EMBL" id="MFKE01000016">
    <property type="protein sequence ID" value="OGG35270.1"/>
    <property type="molecule type" value="Genomic_DNA"/>
</dbReference>
<sequence>MNKSTTIIIIIVALFVFVGGAAMYSKSKITVPVAIEEITPASDDAVTSQDTSDNALDQDFATIDAKLKAADQDATNIDTGLNDKQGDLSEQ</sequence>
<evidence type="ECO:0000313" key="2">
    <source>
        <dbReference type="EMBL" id="OGG35270.1"/>
    </source>
</evidence>
<dbReference type="AlphaFoldDB" id="A0A1F6BEE6"/>